<organism evidence="2">
    <name type="scientific">Pyricularia oryzae (strain Y34)</name>
    <name type="common">Rice blast fungus</name>
    <name type="synonym">Magnaporthe oryzae</name>
    <dbReference type="NCBI Taxonomy" id="1143189"/>
    <lineage>
        <taxon>Eukaryota</taxon>
        <taxon>Fungi</taxon>
        <taxon>Dikarya</taxon>
        <taxon>Ascomycota</taxon>
        <taxon>Pezizomycotina</taxon>
        <taxon>Sordariomycetes</taxon>
        <taxon>Sordariomycetidae</taxon>
        <taxon>Magnaporthales</taxon>
        <taxon>Pyriculariaceae</taxon>
        <taxon>Pyricularia</taxon>
    </lineage>
</organism>
<name>A0AA97NW67_PYRO3</name>
<feature type="compositionally biased region" description="Basic and acidic residues" evidence="1">
    <location>
        <begin position="25"/>
        <end position="41"/>
    </location>
</feature>
<protein>
    <submittedName>
        <fullName evidence="2">Uncharacterized protein</fullName>
    </submittedName>
</protein>
<evidence type="ECO:0000256" key="1">
    <source>
        <dbReference type="SAM" id="MobiDB-lite"/>
    </source>
</evidence>
<dbReference type="AlphaFoldDB" id="A0AA97NW67"/>
<sequence length="126" mass="14109">MNPLKGPAGHRGKEARLVNQKRKERAKESQKREADKPELKSLKPNRPTSNPDPSTPSIDWRIDYEVLHSRYPPEQSFEPIATHKLKVCRGTAYPPPLKTSNVEEGVIVSSGSRTHQIQLFACAIGT</sequence>
<dbReference type="Proteomes" id="UP000011086">
    <property type="component" value="Unassembled WGS sequence"/>
</dbReference>
<feature type="compositionally biased region" description="Polar residues" evidence="1">
    <location>
        <begin position="46"/>
        <end position="57"/>
    </location>
</feature>
<gene>
    <name evidence="2" type="ORF">OOU_Y34scaffold00608g54</name>
</gene>
<reference evidence="2" key="1">
    <citation type="journal article" date="2012" name="PLoS Genet.">
        <title>Comparative analysis of the genomes of two field isolates of the rice blast fungus Magnaporthe oryzae.</title>
        <authorList>
            <person name="Xue M."/>
            <person name="Yang J."/>
            <person name="Li Z."/>
            <person name="Hu S."/>
            <person name="Yao N."/>
            <person name="Dean R.A."/>
            <person name="Zhao W."/>
            <person name="Shen M."/>
            <person name="Zhang H."/>
            <person name="Li C."/>
            <person name="Liu L."/>
            <person name="Cao L."/>
            <person name="Xu X."/>
            <person name="Xing Y."/>
            <person name="Hsiang T."/>
            <person name="Zhang Z."/>
            <person name="Xu J.R."/>
            <person name="Peng Y.L."/>
        </authorList>
    </citation>
    <scope>NUCLEOTIDE SEQUENCE</scope>
    <source>
        <strain evidence="2">Y34</strain>
    </source>
</reference>
<accession>A0AA97NW67</accession>
<evidence type="ECO:0000313" key="2">
    <source>
        <dbReference type="EMBL" id="ELQ37287.1"/>
    </source>
</evidence>
<dbReference type="EMBL" id="JH793781">
    <property type="protein sequence ID" value="ELQ37287.1"/>
    <property type="molecule type" value="Genomic_DNA"/>
</dbReference>
<feature type="region of interest" description="Disordered" evidence="1">
    <location>
        <begin position="1"/>
        <end position="58"/>
    </location>
</feature>
<proteinExistence type="predicted"/>